<sequence>MKAWRRRIKNGELGKGAGGAACRHRPRFGRQGLLTQNRKGKIDGGPNKKKKRRVVQSLSHDDAREDVDVKGYIHGDQVSCQTDKKIGGRMNFRCGDDADQIAISPIVNDRSGFDWDYTKTFIKNDARR</sequence>
<keyword evidence="3" id="KW-1185">Reference proteome</keyword>
<proteinExistence type="predicted"/>
<protein>
    <submittedName>
        <fullName evidence="2">Uncharacterized protein</fullName>
    </submittedName>
</protein>
<organism evidence="2 3">
    <name type="scientific">Chaetoceros tenuissimus</name>
    <dbReference type="NCBI Taxonomy" id="426638"/>
    <lineage>
        <taxon>Eukaryota</taxon>
        <taxon>Sar</taxon>
        <taxon>Stramenopiles</taxon>
        <taxon>Ochrophyta</taxon>
        <taxon>Bacillariophyta</taxon>
        <taxon>Coscinodiscophyceae</taxon>
        <taxon>Chaetocerotophycidae</taxon>
        <taxon>Chaetocerotales</taxon>
        <taxon>Chaetocerotaceae</taxon>
        <taxon>Chaetoceros</taxon>
    </lineage>
</organism>
<feature type="region of interest" description="Disordered" evidence="1">
    <location>
        <begin position="1"/>
        <end position="61"/>
    </location>
</feature>
<comment type="caution">
    <text evidence="2">The sequence shown here is derived from an EMBL/GenBank/DDBJ whole genome shotgun (WGS) entry which is preliminary data.</text>
</comment>
<evidence type="ECO:0000313" key="3">
    <source>
        <dbReference type="Proteomes" id="UP001054902"/>
    </source>
</evidence>
<dbReference type="Proteomes" id="UP001054902">
    <property type="component" value="Unassembled WGS sequence"/>
</dbReference>
<name>A0AAD3CJ66_9STRA</name>
<dbReference type="AlphaFoldDB" id="A0AAD3CJ66"/>
<evidence type="ECO:0000256" key="1">
    <source>
        <dbReference type="SAM" id="MobiDB-lite"/>
    </source>
</evidence>
<gene>
    <name evidence="2" type="ORF">CTEN210_03557</name>
</gene>
<evidence type="ECO:0000313" key="2">
    <source>
        <dbReference type="EMBL" id="GFH47082.1"/>
    </source>
</evidence>
<dbReference type="EMBL" id="BLLK01000022">
    <property type="protein sequence ID" value="GFH47082.1"/>
    <property type="molecule type" value="Genomic_DNA"/>
</dbReference>
<accession>A0AAD3CJ66</accession>
<reference evidence="2 3" key="1">
    <citation type="journal article" date="2021" name="Sci. Rep.">
        <title>The genome of the diatom Chaetoceros tenuissimus carries an ancient integrated fragment of an extant virus.</title>
        <authorList>
            <person name="Hongo Y."/>
            <person name="Kimura K."/>
            <person name="Takaki Y."/>
            <person name="Yoshida Y."/>
            <person name="Baba S."/>
            <person name="Kobayashi G."/>
            <person name="Nagasaki K."/>
            <person name="Hano T."/>
            <person name="Tomaru Y."/>
        </authorList>
    </citation>
    <scope>NUCLEOTIDE SEQUENCE [LARGE SCALE GENOMIC DNA]</scope>
    <source>
        <strain evidence="2 3">NIES-3715</strain>
    </source>
</reference>